<feature type="domain" description="Ferric oxidoreductase" evidence="8">
    <location>
        <begin position="41"/>
        <end position="167"/>
    </location>
</feature>
<keyword evidence="3 6" id="KW-1133">Transmembrane helix</keyword>
<comment type="caution">
    <text evidence="9">The sequence shown here is derived from an EMBL/GenBank/DDBJ whole genome shotgun (WGS) entry which is preliminary data.</text>
</comment>
<keyword evidence="2 6" id="KW-0812">Transmembrane</keyword>
<feature type="signal peptide" evidence="7">
    <location>
        <begin position="1"/>
        <end position="16"/>
    </location>
</feature>
<dbReference type="PANTHER" id="PTHR11972:SF69">
    <property type="entry name" value="FERRIC REDUCTION OXIDASE 6-RELATED"/>
    <property type="match status" value="1"/>
</dbReference>
<dbReference type="Pfam" id="PF01794">
    <property type="entry name" value="Ferric_reduct"/>
    <property type="match status" value="1"/>
</dbReference>
<feature type="non-terminal residue" evidence="9">
    <location>
        <position position="234"/>
    </location>
</feature>
<dbReference type="InterPro" id="IPR013130">
    <property type="entry name" value="Fe3_Rdtase_TM_dom"/>
</dbReference>
<dbReference type="EMBL" id="AHKC01019638">
    <property type="protein sequence ID" value="EKF26927.1"/>
    <property type="molecule type" value="Genomic_DNA"/>
</dbReference>
<evidence type="ECO:0000256" key="3">
    <source>
        <dbReference type="ARBA" id="ARBA00022989"/>
    </source>
</evidence>
<feature type="non-terminal residue" evidence="9">
    <location>
        <position position="1"/>
    </location>
</feature>
<keyword evidence="5 6" id="KW-0472">Membrane</keyword>
<evidence type="ECO:0000256" key="6">
    <source>
        <dbReference type="SAM" id="Phobius"/>
    </source>
</evidence>
<evidence type="ECO:0000313" key="9">
    <source>
        <dbReference type="EMBL" id="EKF26927.1"/>
    </source>
</evidence>
<feature type="transmembrane region" description="Helical" evidence="6">
    <location>
        <begin position="154"/>
        <end position="171"/>
    </location>
</feature>
<proteinExistence type="predicted"/>
<feature type="transmembrane region" description="Helical" evidence="6">
    <location>
        <begin position="75"/>
        <end position="99"/>
    </location>
</feature>
<evidence type="ECO:0000256" key="4">
    <source>
        <dbReference type="ARBA" id="ARBA00023002"/>
    </source>
</evidence>
<evidence type="ECO:0000256" key="2">
    <source>
        <dbReference type="ARBA" id="ARBA00022692"/>
    </source>
</evidence>
<protein>
    <submittedName>
        <fullName evidence="9">Ferric reductase, putative</fullName>
    </submittedName>
</protein>
<dbReference type="GO" id="GO:0016491">
    <property type="term" value="F:oxidoreductase activity"/>
    <property type="evidence" value="ECO:0007669"/>
    <property type="project" value="UniProtKB-KW"/>
</dbReference>
<comment type="subcellular location">
    <subcellularLocation>
        <location evidence="1">Membrane</location>
        <topology evidence="1">Multi-pass membrane protein</topology>
    </subcellularLocation>
</comment>
<evidence type="ECO:0000256" key="1">
    <source>
        <dbReference type="ARBA" id="ARBA00004141"/>
    </source>
</evidence>
<dbReference type="GO" id="GO:0005886">
    <property type="term" value="C:plasma membrane"/>
    <property type="evidence" value="ECO:0007669"/>
    <property type="project" value="TreeGrafter"/>
</dbReference>
<dbReference type="OrthoDB" id="247659at2759"/>
<dbReference type="PANTHER" id="PTHR11972">
    <property type="entry name" value="NADPH OXIDASE"/>
    <property type="match status" value="1"/>
</dbReference>
<dbReference type="Proteomes" id="UP000007350">
    <property type="component" value="Unassembled WGS sequence"/>
</dbReference>
<evidence type="ECO:0000256" key="5">
    <source>
        <dbReference type="ARBA" id="ARBA00023136"/>
    </source>
</evidence>
<keyword evidence="4" id="KW-0560">Oxidoreductase</keyword>
<sequence length="234" mass="26272">LTLAMLLLFFLYWIQGHNFNMSWAGGSDAGIKASELWARALGQLAVALLSLLMFPASRFSVLHSILGTSWESSMWVHKVLGYGMLLATVGHMVAFYVFYGQTGTFPHDIFSIPMSIPMAASNFTVPLISLTTWFMIVVMGLFALEPVRRRFFELFYYLHILSFYMIAPTVLWHSAAAWEYFLPGLTVWFVDRLLRMHRSASTVEVVSAVASGSFVELSFRHASLSAAPGQYAFV</sequence>
<evidence type="ECO:0000313" key="10">
    <source>
        <dbReference type="Proteomes" id="UP000007350"/>
    </source>
</evidence>
<evidence type="ECO:0000259" key="8">
    <source>
        <dbReference type="Pfam" id="PF01794"/>
    </source>
</evidence>
<feature type="transmembrane region" description="Helical" evidence="6">
    <location>
        <begin position="119"/>
        <end position="142"/>
    </location>
</feature>
<organism evidence="9 10">
    <name type="scientific">Trypanosoma cruzi marinkellei</name>
    <dbReference type="NCBI Taxonomy" id="85056"/>
    <lineage>
        <taxon>Eukaryota</taxon>
        <taxon>Discoba</taxon>
        <taxon>Euglenozoa</taxon>
        <taxon>Kinetoplastea</taxon>
        <taxon>Metakinetoplastina</taxon>
        <taxon>Trypanosomatida</taxon>
        <taxon>Trypanosomatidae</taxon>
        <taxon>Trypanosoma</taxon>
        <taxon>Schizotrypanum</taxon>
    </lineage>
</organism>
<name>K2NCY7_TRYCR</name>
<keyword evidence="10" id="KW-1185">Reference proteome</keyword>
<evidence type="ECO:0000256" key="7">
    <source>
        <dbReference type="SAM" id="SignalP"/>
    </source>
</evidence>
<dbReference type="AlphaFoldDB" id="K2NCY7"/>
<feature type="chain" id="PRO_5003864429" evidence="7">
    <location>
        <begin position="17"/>
        <end position="234"/>
    </location>
</feature>
<dbReference type="InterPro" id="IPR050369">
    <property type="entry name" value="RBOH/FRE"/>
</dbReference>
<reference evidence="9 10" key="1">
    <citation type="journal article" date="2012" name="BMC Genomics">
        <title>Comparative genomic analysis of human infective Trypanosoma cruzi lineages with the bat-restricted subspecies T. cruzi marinkellei.</title>
        <authorList>
            <person name="Franzen O."/>
            <person name="Talavera-Lopez C."/>
            <person name="Ochaya S."/>
            <person name="Butler C.E."/>
            <person name="Messenger L.A."/>
            <person name="Lewis M.D."/>
            <person name="Llewellyn M.S."/>
            <person name="Marinkelle C.J."/>
            <person name="Tyler K.M."/>
            <person name="Miles M.A."/>
            <person name="Andersson B."/>
        </authorList>
    </citation>
    <scope>NUCLEOTIDE SEQUENCE [LARGE SCALE GENOMIC DNA]</scope>
    <source>
        <strain evidence="9 10">B7</strain>
    </source>
</reference>
<accession>K2NCY7</accession>
<gene>
    <name evidence="9" type="ORF">MOQ_009364</name>
</gene>
<keyword evidence="7" id="KW-0732">Signal</keyword>